<keyword evidence="1" id="KW-0732">Signal</keyword>
<dbReference type="RefSeq" id="WP_209379568.1">
    <property type="nucleotide sequence ID" value="NZ_JAGIZB010000009.1"/>
</dbReference>
<sequence length="438" mass="46365">MRFHSLIAALLLISPIAVPAAALAQPRQVAEATAEAPALTGKDILFAYHRMAGTEPDFALLAEQAVDSRPPPLHPVRDPERERRYLIRLAERRLKAEFAGFDLNRAFSIRISAEILGYDRERGGIPLRAGGLRGVFLRDPTDGSRGFSLRFRNADALGVIPAADAEAAARLLQDAQLASLGDRAGTGGITIRFAFAGALPQAEEVKDAPVLAEIVSAQVDSAAGLPVHGFRSLGSLSAAARSRRAGPPVLAEADLAGLGIGMPLAQAQAAARREYPESLGQAFYEGLPELVRRGRGQPECSTGLVADIRAFELPVAPEDSFEGCIAFSASPEEDPAAAEVARVVQLRFLPGALPDEVRQELEERFGPVLEELPTGQLLWIGRHPAQGAARGAARGAAPGLLELRAEFVRVAKGGPDRVPGTLLSMTLQRHAPEDGSGG</sequence>
<evidence type="ECO:0000256" key="1">
    <source>
        <dbReference type="SAM" id="SignalP"/>
    </source>
</evidence>
<name>A0ABS4AE84_9PROT</name>
<organism evidence="2 3">
    <name type="scientific">Pararoseomonas baculiformis</name>
    <dbReference type="NCBI Taxonomy" id="2820812"/>
    <lineage>
        <taxon>Bacteria</taxon>
        <taxon>Pseudomonadati</taxon>
        <taxon>Pseudomonadota</taxon>
        <taxon>Alphaproteobacteria</taxon>
        <taxon>Acetobacterales</taxon>
        <taxon>Acetobacteraceae</taxon>
        <taxon>Pararoseomonas</taxon>
    </lineage>
</organism>
<proteinExistence type="predicted"/>
<evidence type="ECO:0000313" key="2">
    <source>
        <dbReference type="EMBL" id="MBP0445317.1"/>
    </source>
</evidence>
<evidence type="ECO:0000313" key="3">
    <source>
        <dbReference type="Proteomes" id="UP000681594"/>
    </source>
</evidence>
<protein>
    <submittedName>
        <fullName evidence="2">Uncharacterized protein</fullName>
    </submittedName>
</protein>
<dbReference type="Proteomes" id="UP000681594">
    <property type="component" value="Unassembled WGS sequence"/>
</dbReference>
<accession>A0ABS4AE84</accession>
<reference evidence="2 3" key="1">
    <citation type="submission" date="2021-03" db="EMBL/GenBank/DDBJ databases">
        <authorList>
            <person name="So Y."/>
        </authorList>
    </citation>
    <scope>NUCLEOTIDE SEQUENCE [LARGE SCALE GENOMIC DNA]</scope>
    <source>
        <strain evidence="2 3">SSH11</strain>
    </source>
</reference>
<dbReference type="EMBL" id="JAGIZB010000009">
    <property type="protein sequence ID" value="MBP0445317.1"/>
    <property type="molecule type" value="Genomic_DNA"/>
</dbReference>
<gene>
    <name evidence="2" type="ORF">J8J14_11055</name>
</gene>
<feature type="chain" id="PRO_5047368612" evidence="1">
    <location>
        <begin position="25"/>
        <end position="438"/>
    </location>
</feature>
<feature type="signal peptide" evidence="1">
    <location>
        <begin position="1"/>
        <end position="24"/>
    </location>
</feature>
<keyword evidence="3" id="KW-1185">Reference proteome</keyword>
<comment type="caution">
    <text evidence="2">The sequence shown here is derived from an EMBL/GenBank/DDBJ whole genome shotgun (WGS) entry which is preliminary data.</text>
</comment>